<dbReference type="GO" id="GO:0000155">
    <property type="term" value="F:phosphorelay sensor kinase activity"/>
    <property type="evidence" value="ECO:0007669"/>
    <property type="project" value="InterPro"/>
</dbReference>
<dbReference type="InterPro" id="IPR005467">
    <property type="entry name" value="His_kinase_dom"/>
</dbReference>
<dbReference type="InterPro" id="IPR013655">
    <property type="entry name" value="PAS_fold_3"/>
</dbReference>
<feature type="domain" description="PAS" evidence="5">
    <location>
        <begin position="139"/>
        <end position="210"/>
    </location>
</feature>
<dbReference type="Gene3D" id="3.30.450.20">
    <property type="entry name" value="PAS domain"/>
    <property type="match status" value="2"/>
</dbReference>
<dbReference type="RefSeq" id="WP_008474828.1">
    <property type="nucleotide sequence ID" value="NZ_CAGS01000045.1"/>
</dbReference>
<dbReference type="CDD" id="cd16917">
    <property type="entry name" value="HATPase_UhpB-NarQ-NarX-like"/>
    <property type="match status" value="1"/>
</dbReference>
<dbReference type="InterPro" id="IPR000700">
    <property type="entry name" value="PAS-assoc_C"/>
</dbReference>
<dbReference type="EMBL" id="CAGS01000045">
    <property type="protein sequence ID" value="CCF82617.1"/>
    <property type="molecule type" value="Genomic_DNA"/>
</dbReference>
<dbReference type="SUPFAM" id="SSF55781">
    <property type="entry name" value="GAF domain-like"/>
    <property type="match status" value="1"/>
</dbReference>
<dbReference type="InterPro" id="IPR001610">
    <property type="entry name" value="PAC"/>
</dbReference>
<organism evidence="7 8">
    <name type="scientific">Nitrolancea hollandica Lb</name>
    <dbReference type="NCBI Taxonomy" id="1129897"/>
    <lineage>
        <taxon>Bacteria</taxon>
        <taxon>Pseudomonadati</taxon>
        <taxon>Thermomicrobiota</taxon>
        <taxon>Thermomicrobia</taxon>
        <taxon>Sphaerobacterales</taxon>
        <taxon>Sphaerobacterineae</taxon>
        <taxon>Sphaerobacteraceae</taxon>
        <taxon>Nitrolancea</taxon>
    </lineage>
</organism>
<feature type="domain" description="PAS" evidence="5">
    <location>
        <begin position="20"/>
        <end position="90"/>
    </location>
</feature>
<dbReference type="SMART" id="SM00086">
    <property type="entry name" value="PAC"/>
    <property type="match status" value="2"/>
</dbReference>
<dbReference type="GO" id="GO:0016020">
    <property type="term" value="C:membrane"/>
    <property type="evidence" value="ECO:0007669"/>
    <property type="project" value="InterPro"/>
</dbReference>
<keyword evidence="2" id="KW-0418">Kinase</keyword>
<dbReference type="InterPro" id="IPR035965">
    <property type="entry name" value="PAS-like_dom_sf"/>
</dbReference>
<dbReference type="Gene3D" id="1.20.5.1930">
    <property type="match status" value="1"/>
</dbReference>
<dbReference type="Proteomes" id="UP000004221">
    <property type="component" value="Unassembled WGS sequence"/>
</dbReference>
<sequence>MNALPERDPCKAVDQILRESQEYFHIIADSAPIMVWITGPDSRATFFNKAWLDFTGRTLDEELGDGWLEDLHPDDAERCWQTYQEAFAARQDYTAEYRLRRADGEYRWVLDSGRPWYTPCDDFAGYTGSCMDITDRKEAEEQYHEIFEATSDGLIINDANSGVIVEANPAACLMHGYSREEFIGLHPTQIIHPDFHNVFAEYLRTIQRGGSFQTEAKDLRKDGTSFHIAVHGTPIMYKGKRHVLGVVRDVTERVEAYQLLEQRVRERTRELSTLLGVSHTVASTLELEPLLGLILDQIKFVADYAGATIFTVEGSEATILAYRGPASDDQALGLQFSLDQARAIWELLVRRQPVLIDDILDDSPLAQAFRAALGPKLASTFSYVRSWMAVPLILKEELIGLLSLSWYEPGHYTTRQAELALALASQAAVAIGNARLYGQARTLAALQERQRLARELHDSVSQMLYSIALSARTARILLDRDPSQVGEVLDDVLGLAKAGLAEMRALIFELRPESLETEGLVAALTKQAASLRVRHDLEVETDLDAEPDLPLETKEELYRIAQEALHNIVKHARASRVCLRLAARGEDIELEVRDNGIGFDPATPYPGHLGLRSMRERATRLRGSLDIDGAPDQGTRIRVRIPAPRVTQAAGREA</sequence>
<dbReference type="Gene3D" id="3.30.565.10">
    <property type="entry name" value="Histidine kinase-like ATPase, C-terminal domain"/>
    <property type="match status" value="1"/>
</dbReference>
<feature type="domain" description="PAC" evidence="6">
    <location>
        <begin position="212"/>
        <end position="262"/>
    </location>
</feature>
<dbReference type="PROSITE" id="PS50109">
    <property type="entry name" value="HIS_KIN"/>
    <property type="match status" value="1"/>
</dbReference>
<dbReference type="Pfam" id="PF02518">
    <property type="entry name" value="HATPase_c"/>
    <property type="match status" value="1"/>
</dbReference>
<dbReference type="CDD" id="cd00130">
    <property type="entry name" value="PAS"/>
    <property type="match status" value="2"/>
</dbReference>
<dbReference type="PANTHER" id="PTHR24421">
    <property type="entry name" value="NITRATE/NITRITE SENSOR PROTEIN NARX-RELATED"/>
    <property type="match status" value="1"/>
</dbReference>
<dbReference type="NCBIfam" id="TIGR00229">
    <property type="entry name" value="sensory_box"/>
    <property type="match status" value="2"/>
</dbReference>
<accession>I4ED55</accession>
<dbReference type="Pfam" id="PF13185">
    <property type="entry name" value="GAF_2"/>
    <property type="match status" value="1"/>
</dbReference>
<feature type="domain" description="PAC" evidence="6">
    <location>
        <begin position="93"/>
        <end position="145"/>
    </location>
</feature>
<dbReference type="Gene3D" id="3.30.450.40">
    <property type="match status" value="1"/>
</dbReference>
<evidence type="ECO:0000256" key="3">
    <source>
        <dbReference type="ARBA" id="ARBA00023012"/>
    </source>
</evidence>
<evidence type="ECO:0000256" key="2">
    <source>
        <dbReference type="ARBA" id="ARBA00022777"/>
    </source>
</evidence>
<dbReference type="InterPro" id="IPR036890">
    <property type="entry name" value="HATPase_C_sf"/>
</dbReference>
<evidence type="ECO:0000256" key="1">
    <source>
        <dbReference type="ARBA" id="ARBA00022679"/>
    </source>
</evidence>
<dbReference type="InterPro" id="IPR000014">
    <property type="entry name" value="PAS"/>
</dbReference>
<dbReference type="Pfam" id="PF08447">
    <property type="entry name" value="PAS_3"/>
    <property type="match status" value="1"/>
</dbReference>
<evidence type="ECO:0000313" key="7">
    <source>
        <dbReference type="EMBL" id="CCF82617.1"/>
    </source>
</evidence>
<dbReference type="GO" id="GO:0046983">
    <property type="term" value="F:protein dimerization activity"/>
    <property type="evidence" value="ECO:0007669"/>
    <property type="project" value="InterPro"/>
</dbReference>
<name>I4ED55_9BACT</name>
<protein>
    <recommendedName>
        <fullName evidence="9">PAS domain S-box protein</fullName>
    </recommendedName>
</protein>
<dbReference type="SUPFAM" id="SSF55785">
    <property type="entry name" value="PYP-like sensor domain (PAS domain)"/>
    <property type="match status" value="2"/>
</dbReference>
<dbReference type="Pfam" id="PF07730">
    <property type="entry name" value="HisKA_3"/>
    <property type="match status" value="1"/>
</dbReference>
<dbReference type="InterPro" id="IPR011712">
    <property type="entry name" value="Sig_transdc_His_kin_sub3_dim/P"/>
</dbReference>
<reference evidence="7 8" key="1">
    <citation type="journal article" date="2012" name="ISME J.">
        <title>Nitrification expanded: discovery, physiology and genomics of a nitrite-oxidizing bacterium from the phylum Chloroflexi.</title>
        <authorList>
            <person name="Sorokin D.Y."/>
            <person name="Lucker S."/>
            <person name="Vejmelkova D."/>
            <person name="Kostrikina N.A."/>
            <person name="Kleerebezem R."/>
            <person name="Rijpstra W.I."/>
            <person name="Damste J.S."/>
            <person name="Le Paslier D."/>
            <person name="Muyzer G."/>
            <person name="Wagner M."/>
            <person name="van Loosdrecht M.C."/>
            <person name="Daims H."/>
        </authorList>
    </citation>
    <scope>NUCLEOTIDE SEQUENCE [LARGE SCALE GENOMIC DNA]</scope>
    <source>
        <strain evidence="8">none</strain>
    </source>
</reference>
<gene>
    <name evidence="7" type="ORF">NITHO_1390004</name>
</gene>
<dbReference type="InterPro" id="IPR003594">
    <property type="entry name" value="HATPase_dom"/>
</dbReference>
<proteinExistence type="predicted"/>
<evidence type="ECO:0000313" key="8">
    <source>
        <dbReference type="Proteomes" id="UP000004221"/>
    </source>
</evidence>
<keyword evidence="8" id="KW-1185">Reference proteome</keyword>
<feature type="domain" description="Histidine kinase" evidence="4">
    <location>
        <begin position="451"/>
        <end position="645"/>
    </location>
</feature>
<dbReference type="InterPro" id="IPR003018">
    <property type="entry name" value="GAF"/>
</dbReference>
<evidence type="ECO:0000259" key="4">
    <source>
        <dbReference type="PROSITE" id="PS50109"/>
    </source>
</evidence>
<dbReference type="PROSITE" id="PS50113">
    <property type="entry name" value="PAC"/>
    <property type="match status" value="2"/>
</dbReference>
<dbReference type="AlphaFoldDB" id="I4ED55"/>
<dbReference type="Pfam" id="PF13426">
    <property type="entry name" value="PAS_9"/>
    <property type="match status" value="1"/>
</dbReference>
<dbReference type="PROSITE" id="PS50112">
    <property type="entry name" value="PAS"/>
    <property type="match status" value="2"/>
</dbReference>
<dbReference type="SUPFAM" id="SSF55874">
    <property type="entry name" value="ATPase domain of HSP90 chaperone/DNA topoisomerase II/histidine kinase"/>
    <property type="match status" value="1"/>
</dbReference>
<dbReference type="SMART" id="SM00091">
    <property type="entry name" value="PAS"/>
    <property type="match status" value="2"/>
</dbReference>
<dbReference type="SMART" id="SM00387">
    <property type="entry name" value="HATPase_c"/>
    <property type="match status" value="1"/>
</dbReference>
<dbReference type="OrthoDB" id="144293at2"/>
<dbReference type="InterPro" id="IPR029016">
    <property type="entry name" value="GAF-like_dom_sf"/>
</dbReference>
<evidence type="ECO:0000259" key="5">
    <source>
        <dbReference type="PROSITE" id="PS50112"/>
    </source>
</evidence>
<dbReference type="PANTHER" id="PTHR24421:SF61">
    <property type="entry name" value="OXYGEN SENSOR HISTIDINE KINASE NREB"/>
    <property type="match status" value="1"/>
</dbReference>
<dbReference type="FunFam" id="3.30.450.20:FF:000099">
    <property type="entry name" value="Sensory box sensor histidine kinase"/>
    <property type="match status" value="1"/>
</dbReference>
<evidence type="ECO:0000259" key="6">
    <source>
        <dbReference type="PROSITE" id="PS50113"/>
    </source>
</evidence>
<keyword evidence="3" id="KW-0902">Two-component regulatory system</keyword>
<evidence type="ECO:0008006" key="9">
    <source>
        <dbReference type="Google" id="ProtNLM"/>
    </source>
</evidence>
<comment type="caution">
    <text evidence="7">The sequence shown here is derived from an EMBL/GenBank/DDBJ whole genome shotgun (WGS) entry which is preliminary data.</text>
</comment>
<dbReference type="InterPro" id="IPR050482">
    <property type="entry name" value="Sensor_HK_TwoCompSys"/>
</dbReference>
<keyword evidence="1" id="KW-0808">Transferase</keyword>
<dbReference type="SMART" id="SM00065">
    <property type="entry name" value="GAF"/>
    <property type="match status" value="1"/>
</dbReference>